<proteinExistence type="predicted"/>
<reference evidence="2" key="1">
    <citation type="submission" date="2022-07" db="EMBL/GenBank/DDBJ databases">
        <title>Genome Sequence of Physisporinus lineatus.</title>
        <authorList>
            <person name="Buettner E."/>
        </authorList>
    </citation>
    <scope>NUCLEOTIDE SEQUENCE</scope>
    <source>
        <strain evidence="2">VT162</strain>
    </source>
</reference>
<dbReference type="Gene3D" id="3.80.10.10">
    <property type="entry name" value="Ribonuclease Inhibitor"/>
    <property type="match status" value="1"/>
</dbReference>
<name>A0AAD5V1W0_9APHY</name>
<dbReference type="AlphaFoldDB" id="A0AAD5V1W0"/>
<dbReference type="Proteomes" id="UP001212997">
    <property type="component" value="Unassembled WGS sequence"/>
</dbReference>
<gene>
    <name evidence="2" type="ORF">NLI96_g6917</name>
</gene>
<dbReference type="PROSITE" id="PS50181">
    <property type="entry name" value="FBOX"/>
    <property type="match status" value="1"/>
</dbReference>
<feature type="domain" description="F-box" evidence="1">
    <location>
        <begin position="12"/>
        <end position="62"/>
    </location>
</feature>
<dbReference type="SUPFAM" id="SSF52047">
    <property type="entry name" value="RNI-like"/>
    <property type="match status" value="1"/>
</dbReference>
<evidence type="ECO:0000313" key="2">
    <source>
        <dbReference type="EMBL" id="KAJ3482517.1"/>
    </source>
</evidence>
<dbReference type="InterPro" id="IPR001810">
    <property type="entry name" value="F-box_dom"/>
</dbReference>
<dbReference type="InterPro" id="IPR032675">
    <property type="entry name" value="LRR_dom_sf"/>
</dbReference>
<organism evidence="2 3">
    <name type="scientific">Meripilus lineatus</name>
    <dbReference type="NCBI Taxonomy" id="2056292"/>
    <lineage>
        <taxon>Eukaryota</taxon>
        <taxon>Fungi</taxon>
        <taxon>Dikarya</taxon>
        <taxon>Basidiomycota</taxon>
        <taxon>Agaricomycotina</taxon>
        <taxon>Agaricomycetes</taxon>
        <taxon>Polyporales</taxon>
        <taxon>Meripilaceae</taxon>
        <taxon>Meripilus</taxon>
    </lineage>
</organism>
<evidence type="ECO:0000313" key="3">
    <source>
        <dbReference type="Proteomes" id="UP001212997"/>
    </source>
</evidence>
<comment type="caution">
    <text evidence="2">The sequence shown here is derived from an EMBL/GenBank/DDBJ whole genome shotgun (WGS) entry which is preliminary data.</text>
</comment>
<protein>
    <recommendedName>
        <fullName evidence="1">F-box domain-containing protein</fullName>
    </recommendedName>
</protein>
<dbReference type="Pfam" id="PF00646">
    <property type="entry name" value="F-box"/>
    <property type="match status" value="1"/>
</dbReference>
<evidence type="ECO:0000259" key="1">
    <source>
        <dbReference type="PROSITE" id="PS50181"/>
    </source>
</evidence>
<dbReference type="EMBL" id="JANAWD010000269">
    <property type="protein sequence ID" value="KAJ3482517.1"/>
    <property type="molecule type" value="Genomic_DNA"/>
</dbReference>
<keyword evidence="3" id="KW-1185">Reference proteome</keyword>
<accession>A0AAD5V1W0</accession>
<sequence length="419" mass="47914">MSLSARRAEYVPIDLCLLPVELFQEIIKCMDPDDQRNISLVSHFSRELTLPFVFGNLSYSRFQKMEQIRGIHQARKGIKMVIRKIRIVLSIVCTLSSDDRCIIFELLRTLPNLHTFECLGVWHLVHMDGLSELVDSIRHAPLSELYLYTAKNFDIKGPPIEGLSSLRKLSISWFVDDGKSNHPGGPVDHLYHLIQPSIGTLVELQLKNDYPNVADLDLYLLKGAGETLRIFDYTMQHHDENVLEIIPKIFPNLTKLALTWCRVQNSKDLASIVQDSHMLSLTKNTNLEDLQLSSDFELEEDDPVCSDDDYAWFVRSYKRRLAATIKVSETIPYLRKCNWLQLRVNHEGGSTMLHPFIIEGESNSASRDGSVRVVRGVKQWWMGRDHKVGYMEIVKCKLEDLPGSIVGENDSDSEGEDDE</sequence>